<dbReference type="Gene3D" id="3.90.480.10">
    <property type="entry name" value="Sulfite Reductase Hemoprotein,Domain 2"/>
    <property type="match status" value="1"/>
</dbReference>
<evidence type="ECO:0000313" key="9">
    <source>
        <dbReference type="Proteomes" id="UP001501598"/>
    </source>
</evidence>
<dbReference type="InterPro" id="IPR045854">
    <property type="entry name" value="NO2/SO3_Rdtase_4Fe4S_sf"/>
</dbReference>
<keyword evidence="1" id="KW-0004">4Fe-4S</keyword>
<keyword evidence="5" id="KW-0408">Iron</keyword>
<organism evidence="8 9">
    <name type="scientific">Pseudonocardia xishanensis</name>
    <dbReference type="NCBI Taxonomy" id="630995"/>
    <lineage>
        <taxon>Bacteria</taxon>
        <taxon>Bacillati</taxon>
        <taxon>Actinomycetota</taxon>
        <taxon>Actinomycetes</taxon>
        <taxon>Pseudonocardiales</taxon>
        <taxon>Pseudonocardiaceae</taxon>
        <taxon>Pseudonocardia</taxon>
    </lineage>
</organism>
<evidence type="ECO:0000256" key="4">
    <source>
        <dbReference type="ARBA" id="ARBA00023002"/>
    </source>
</evidence>
<sequence>MRVSTGGRRHRGPARHAYSVAVTAPRTRADACPGVLAPHDAADGALARVRLPGGVVTAAQLRVLAGCAEDLGDGAVHLTSRGNLQLRGLDRADPRLGSRLVSAGLLPSTTHERVRNIVASPLSGVDGGVADVRGLAAVVDALLCATPELSALPGRFLVALDDGRGDVAAEEPDLCWFATAADRGSLLVAGVPTGLGCAPRDAPSLLVAAAEAFLTLRTEDTGCTSAWRAAEIDDAPARIAAALARIGTPSDGDPHLGSAAVAQRPLRSTGVDLVGVLGGRAVGVAPVLGELSAAQLRALAHSAPEVLVTPWRTLLLPDPEPGAADRLRAAGLVTEPGDPALQISACAGRPGCAKSLADVRGDVRALLADLRHDTRGPADSSDSADTGSRGVTTARAHVVGCGRRCGAPHGPHRDVVARPDGTYEIDGLQAGLRALLESPA</sequence>
<accession>A0ABP8RY54</accession>
<dbReference type="PANTHER" id="PTHR32439">
    <property type="entry name" value="FERREDOXIN--NITRITE REDUCTASE, CHLOROPLASTIC"/>
    <property type="match status" value="1"/>
</dbReference>
<evidence type="ECO:0000256" key="1">
    <source>
        <dbReference type="ARBA" id="ARBA00022485"/>
    </source>
</evidence>
<dbReference type="InterPro" id="IPR036136">
    <property type="entry name" value="Nit/Sulf_reduc_fer-like_dom_sf"/>
</dbReference>
<feature type="domain" description="Nitrite/Sulfite reductase ferredoxin-like" evidence="7">
    <location>
        <begin position="46"/>
        <end position="93"/>
    </location>
</feature>
<dbReference type="Proteomes" id="UP001501598">
    <property type="component" value="Unassembled WGS sequence"/>
</dbReference>
<evidence type="ECO:0000256" key="6">
    <source>
        <dbReference type="ARBA" id="ARBA00023014"/>
    </source>
</evidence>
<dbReference type="Gene3D" id="3.30.413.10">
    <property type="entry name" value="Sulfite Reductase Hemoprotein, domain 1"/>
    <property type="match status" value="1"/>
</dbReference>
<keyword evidence="6" id="KW-0411">Iron-sulfur</keyword>
<dbReference type="SUPFAM" id="SSF55124">
    <property type="entry name" value="Nitrite/Sulfite reductase N-terminal domain-like"/>
    <property type="match status" value="2"/>
</dbReference>
<keyword evidence="2" id="KW-0349">Heme</keyword>
<protein>
    <submittedName>
        <fullName evidence="8">Nitrite/sulfite reductase</fullName>
    </submittedName>
</protein>
<proteinExistence type="predicted"/>
<evidence type="ECO:0000313" key="8">
    <source>
        <dbReference type="EMBL" id="GAA4553506.1"/>
    </source>
</evidence>
<dbReference type="EMBL" id="BAABGT010000075">
    <property type="protein sequence ID" value="GAA4553506.1"/>
    <property type="molecule type" value="Genomic_DNA"/>
</dbReference>
<dbReference type="InterPro" id="IPR051329">
    <property type="entry name" value="NIR_SIR_4Fe-4S"/>
</dbReference>
<dbReference type="Pfam" id="PF03460">
    <property type="entry name" value="NIR_SIR_ferr"/>
    <property type="match status" value="1"/>
</dbReference>
<name>A0ABP8RY54_9PSEU</name>
<keyword evidence="4" id="KW-0560">Oxidoreductase</keyword>
<evidence type="ECO:0000259" key="7">
    <source>
        <dbReference type="Pfam" id="PF03460"/>
    </source>
</evidence>
<evidence type="ECO:0000256" key="3">
    <source>
        <dbReference type="ARBA" id="ARBA00022723"/>
    </source>
</evidence>
<dbReference type="InterPro" id="IPR005117">
    <property type="entry name" value="NiRdtase/SiRdtase_haem-b_fer"/>
</dbReference>
<dbReference type="SUPFAM" id="SSF56014">
    <property type="entry name" value="Nitrite and sulphite reductase 4Fe-4S domain-like"/>
    <property type="match status" value="1"/>
</dbReference>
<keyword evidence="3" id="KW-0479">Metal-binding</keyword>
<comment type="caution">
    <text evidence="8">The sequence shown here is derived from an EMBL/GenBank/DDBJ whole genome shotgun (WGS) entry which is preliminary data.</text>
</comment>
<gene>
    <name evidence="8" type="ORF">GCM10023175_49600</name>
</gene>
<evidence type="ECO:0000256" key="5">
    <source>
        <dbReference type="ARBA" id="ARBA00023004"/>
    </source>
</evidence>
<reference evidence="9" key="1">
    <citation type="journal article" date="2019" name="Int. J. Syst. Evol. Microbiol.">
        <title>The Global Catalogue of Microorganisms (GCM) 10K type strain sequencing project: providing services to taxonomists for standard genome sequencing and annotation.</title>
        <authorList>
            <consortium name="The Broad Institute Genomics Platform"/>
            <consortium name="The Broad Institute Genome Sequencing Center for Infectious Disease"/>
            <person name="Wu L."/>
            <person name="Ma J."/>
        </authorList>
    </citation>
    <scope>NUCLEOTIDE SEQUENCE [LARGE SCALE GENOMIC DNA]</scope>
    <source>
        <strain evidence="9">JCM 17906</strain>
    </source>
</reference>
<dbReference type="PANTHER" id="PTHR32439:SF9">
    <property type="entry name" value="BLR3264 PROTEIN"/>
    <property type="match status" value="1"/>
</dbReference>
<evidence type="ECO:0000256" key="2">
    <source>
        <dbReference type="ARBA" id="ARBA00022617"/>
    </source>
</evidence>
<keyword evidence="9" id="KW-1185">Reference proteome</keyword>